<dbReference type="Pfam" id="PF09285">
    <property type="entry name" value="Elong-fact-P_C"/>
    <property type="match status" value="1"/>
</dbReference>
<dbReference type="CDD" id="cd04470">
    <property type="entry name" value="S1_EF-P_repeat_1"/>
    <property type="match status" value="1"/>
</dbReference>
<dbReference type="UniPathway" id="UPA00345"/>
<gene>
    <name evidence="7 12" type="primary">efp</name>
    <name evidence="12" type="ORF">FR698_00255</name>
</gene>
<comment type="similarity">
    <text evidence="3 7 9">Belongs to the elongation factor P family.</text>
</comment>
<comment type="function">
    <text evidence="7">Involved in peptide bond synthesis. Stimulates efficient translation and peptide-bond synthesis on native or reconstituted 70S ribosomes in vitro. Probably functions indirectly by altering the affinity of the ribosome for aminoacyl-tRNA, thus increasing their reactivity as acceptors for peptidyl transferase.</text>
</comment>
<dbReference type="Pfam" id="PF08207">
    <property type="entry name" value="EFP_N"/>
    <property type="match status" value="1"/>
</dbReference>
<dbReference type="GO" id="GO:0005829">
    <property type="term" value="C:cytosol"/>
    <property type="evidence" value="ECO:0007669"/>
    <property type="project" value="UniProtKB-ARBA"/>
</dbReference>
<dbReference type="Proteomes" id="UP000321201">
    <property type="component" value="Unassembled WGS sequence"/>
</dbReference>
<evidence type="ECO:0000313" key="12">
    <source>
        <dbReference type="EMBL" id="TXF13592.1"/>
    </source>
</evidence>
<accession>A0A5C7EPS7</accession>
<comment type="pathway">
    <text evidence="2 7">Protein biosynthesis; polypeptide chain elongation.</text>
</comment>
<reference evidence="12 13" key="1">
    <citation type="submission" date="2019-08" db="EMBL/GenBank/DDBJ databases">
        <title>Pelomicrobium methylotrophicum gen. nov., sp. nov. a moderately thermophilic, facultatively anaerobic, lithoautotrophic and methylotrophic bacterium isolated from a terrestrial mud volcano.</title>
        <authorList>
            <person name="Slobodkina G.B."/>
            <person name="Merkel A.Y."/>
            <person name="Slobodkin A.I."/>
        </authorList>
    </citation>
    <scope>NUCLEOTIDE SEQUENCE [LARGE SCALE GENOMIC DNA]</scope>
    <source>
        <strain evidence="12 13">SM250</strain>
    </source>
</reference>
<sequence>MAKVLATEIRAGNLIEWDKRVWRVLKSYHVHVGGRGGAFMQVEMKDIETGTKTNQRFRTDEKIERAFVESRDFEYLYNDGASYVFMDKETFEQISLPEDLLEGQKEYLLPNTDVQINFHNDRPIGVQLPPTVVLTVKETEPGIKTATATATFKPAKTETGLTVMVPQFVSEGERIKVSTDSGEYMERG</sequence>
<dbReference type="InterPro" id="IPR011768">
    <property type="entry name" value="Transl_elongation_fac_P"/>
</dbReference>
<dbReference type="HAMAP" id="MF_00141">
    <property type="entry name" value="EF_P"/>
    <property type="match status" value="1"/>
</dbReference>
<dbReference type="InterPro" id="IPR008991">
    <property type="entry name" value="Translation_prot_SH3-like_sf"/>
</dbReference>
<evidence type="ECO:0000256" key="8">
    <source>
        <dbReference type="NCBIfam" id="TIGR00038"/>
    </source>
</evidence>
<evidence type="ECO:0000259" key="10">
    <source>
        <dbReference type="SMART" id="SM00841"/>
    </source>
</evidence>
<dbReference type="GO" id="GO:0003746">
    <property type="term" value="F:translation elongation factor activity"/>
    <property type="evidence" value="ECO:0007669"/>
    <property type="project" value="UniProtKB-UniRule"/>
</dbReference>
<comment type="subcellular location">
    <subcellularLocation>
        <location evidence="1 7">Cytoplasm</location>
    </subcellularLocation>
</comment>
<keyword evidence="4 7" id="KW-0963">Cytoplasm</keyword>
<dbReference type="FunCoup" id="A0A5C7EPS7">
    <property type="interactions" value="572"/>
</dbReference>
<evidence type="ECO:0000256" key="7">
    <source>
        <dbReference type="HAMAP-Rule" id="MF_00141"/>
    </source>
</evidence>
<evidence type="ECO:0000313" key="13">
    <source>
        <dbReference type="Proteomes" id="UP000321201"/>
    </source>
</evidence>
<dbReference type="SMART" id="SM00841">
    <property type="entry name" value="Elong-fact-P_C"/>
    <property type="match status" value="1"/>
</dbReference>
<feature type="domain" description="Elongation factor P C-terminal" evidence="10">
    <location>
        <begin position="132"/>
        <end position="187"/>
    </location>
</feature>
<keyword evidence="5 7" id="KW-0251">Elongation factor</keyword>
<dbReference type="InterPro" id="IPR013185">
    <property type="entry name" value="Transl_elong_KOW-like"/>
</dbReference>
<proteinExistence type="inferred from homology"/>
<dbReference type="SMART" id="SM01185">
    <property type="entry name" value="EFP"/>
    <property type="match status" value="1"/>
</dbReference>
<feature type="domain" description="Translation elongation factor P/YeiP central" evidence="11">
    <location>
        <begin position="70"/>
        <end position="124"/>
    </location>
</feature>
<dbReference type="InterPro" id="IPR013852">
    <property type="entry name" value="Transl_elong_P/YeiP_CS"/>
</dbReference>
<dbReference type="InterPro" id="IPR012340">
    <property type="entry name" value="NA-bd_OB-fold"/>
</dbReference>
<comment type="caution">
    <text evidence="12">The sequence shown here is derived from an EMBL/GenBank/DDBJ whole genome shotgun (WGS) entry which is preliminary data.</text>
</comment>
<dbReference type="InterPro" id="IPR001059">
    <property type="entry name" value="Transl_elong_P/YeiP_cen"/>
</dbReference>
<evidence type="ECO:0000256" key="1">
    <source>
        <dbReference type="ARBA" id="ARBA00004496"/>
    </source>
</evidence>
<dbReference type="InterPro" id="IPR014722">
    <property type="entry name" value="Rib_uL2_dom2"/>
</dbReference>
<evidence type="ECO:0000256" key="9">
    <source>
        <dbReference type="RuleBase" id="RU004389"/>
    </source>
</evidence>
<dbReference type="SUPFAM" id="SSF50249">
    <property type="entry name" value="Nucleic acid-binding proteins"/>
    <property type="match status" value="2"/>
</dbReference>
<dbReference type="CDD" id="cd05794">
    <property type="entry name" value="S1_EF-P_repeat_2"/>
    <property type="match status" value="1"/>
</dbReference>
<evidence type="ECO:0000256" key="2">
    <source>
        <dbReference type="ARBA" id="ARBA00004815"/>
    </source>
</evidence>
<dbReference type="AlphaFoldDB" id="A0A5C7EPS7"/>
<dbReference type="Pfam" id="PF01132">
    <property type="entry name" value="EFP"/>
    <property type="match status" value="1"/>
</dbReference>
<dbReference type="InterPro" id="IPR015365">
    <property type="entry name" value="Elong-fact-P_C"/>
</dbReference>
<dbReference type="OrthoDB" id="9801844at2"/>
<dbReference type="NCBIfam" id="NF001810">
    <property type="entry name" value="PRK00529.1"/>
    <property type="match status" value="1"/>
</dbReference>
<evidence type="ECO:0000256" key="4">
    <source>
        <dbReference type="ARBA" id="ARBA00022490"/>
    </source>
</evidence>
<keyword evidence="6 7" id="KW-0648">Protein biosynthesis</keyword>
<dbReference type="Gene3D" id="2.30.30.30">
    <property type="match status" value="1"/>
</dbReference>
<dbReference type="SUPFAM" id="SSF50104">
    <property type="entry name" value="Translation proteins SH3-like domain"/>
    <property type="match status" value="1"/>
</dbReference>
<dbReference type="RefSeq" id="WP_147798178.1">
    <property type="nucleotide sequence ID" value="NZ_VPFL01000001.1"/>
</dbReference>
<dbReference type="FunFam" id="2.40.50.140:FF:000009">
    <property type="entry name" value="Elongation factor P"/>
    <property type="match status" value="1"/>
</dbReference>
<dbReference type="Gene3D" id="2.40.50.140">
    <property type="entry name" value="Nucleic acid-binding proteins"/>
    <property type="match status" value="2"/>
</dbReference>
<dbReference type="InParanoid" id="A0A5C7EPS7"/>
<dbReference type="FunFam" id="2.30.30.30:FF:000003">
    <property type="entry name" value="Elongation factor P"/>
    <property type="match status" value="1"/>
</dbReference>
<dbReference type="PANTHER" id="PTHR30053">
    <property type="entry name" value="ELONGATION FACTOR P"/>
    <property type="match status" value="1"/>
</dbReference>
<evidence type="ECO:0000256" key="6">
    <source>
        <dbReference type="ARBA" id="ARBA00022917"/>
    </source>
</evidence>
<dbReference type="PANTHER" id="PTHR30053:SF14">
    <property type="entry name" value="TRANSLATION ELONGATION FACTOR KOW-LIKE DOMAIN-CONTAINING PROTEIN"/>
    <property type="match status" value="1"/>
</dbReference>
<dbReference type="PIRSF" id="PIRSF005901">
    <property type="entry name" value="EF-P"/>
    <property type="match status" value="1"/>
</dbReference>
<evidence type="ECO:0000259" key="11">
    <source>
        <dbReference type="SMART" id="SM01185"/>
    </source>
</evidence>
<dbReference type="GO" id="GO:0043043">
    <property type="term" value="P:peptide biosynthetic process"/>
    <property type="evidence" value="ECO:0007669"/>
    <property type="project" value="InterPro"/>
</dbReference>
<organism evidence="12 13">
    <name type="scientific">Pelomicrobium methylotrophicum</name>
    <dbReference type="NCBI Taxonomy" id="2602750"/>
    <lineage>
        <taxon>Bacteria</taxon>
        <taxon>Pseudomonadati</taxon>
        <taxon>Pseudomonadota</taxon>
        <taxon>Hydrogenophilia</taxon>
        <taxon>Hydrogenophilia incertae sedis</taxon>
        <taxon>Pelomicrobium</taxon>
    </lineage>
</organism>
<evidence type="ECO:0000256" key="3">
    <source>
        <dbReference type="ARBA" id="ARBA00009479"/>
    </source>
</evidence>
<protein>
    <recommendedName>
        <fullName evidence="7 8">Elongation factor P</fullName>
        <shortName evidence="7">EF-P</shortName>
    </recommendedName>
</protein>
<dbReference type="EMBL" id="VPFL01000001">
    <property type="protein sequence ID" value="TXF13592.1"/>
    <property type="molecule type" value="Genomic_DNA"/>
</dbReference>
<dbReference type="FunFam" id="2.40.50.140:FF:000004">
    <property type="entry name" value="Elongation factor P"/>
    <property type="match status" value="1"/>
</dbReference>
<dbReference type="InterPro" id="IPR020599">
    <property type="entry name" value="Transl_elong_fac_P/YeiP"/>
</dbReference>
<name>A0A5C7EPS7_9PROT</name>
<evidence type="ECO:0000256" key="5">
    <source>
        <dbReference type="ARBA" id="ARBA00022768"/>
    </source>
</evidence>
<dbReference type="NCBIfam" id="TIGR00038">
    <property type="entry name" value="efp"/>
    <property type="match status" value="1"/>
</dbReference>
<keyword evidence="13" id="KW-1185">Reference proteome</keyword>
<dbReference type="PROSITE" id="PS01275">
    <property type="entry name" value="EFP"/>
    <property type="match status" value="1"/>
</dbReference>